<dbReference type="EMBL" id="AP022620">
    <property type="protein sequence ID" value="BBZ78046.1"/>
    <property type="molecule type" value="Genomic_DNA"/>
</dbReference>
<dbReference type="GO" id="GO:0005576">
    <property type="term" value="C:extracellular region"/>
    <property type="evidence" value="ECO:0007669"/>
    <property type="project" value="TreeGrafter"/>
</dbReference>
<evidence type="ECO:0000256" key="2">
    <source>
        <dbReference type="SAM" id="Phobius"/>
    </source>
</evidence>
<evidence type="ECO:0000256" key="1">
    <source>
        <dbReference type="SAM" id="MobiDB-lite"/>
    </source>
</evidence>
<dbReference type="AlphaFoldDB" id="A0A6N4W7V9"/>
<dbReference type="InterPro" id="IPR024516">
    <property type="entry name" value="Mce_C"/>
</dbReference>
<dbReference type="InterPro" id="IPR003399">
    <property type="entry name" value="Mce/MlaD"/>
</dbReference>
<dbReference type="Proteomes" id="UP000467249">
    <property type="component" value="Chromosome"/>
</dbReference>
<evidence type="ECO:0000313" key="5">
    <source>
        <dbReference type="EMBL" id="BBZ78046.1"/>
    </source>
</evidence>
<dbReference type="PANTHER" id="PTHR33371">
    <property type="entry name" value="INTERMEMBRANE PHOSPHOLIPID TRANSPORT SYSTEM BINDING PROTEIN MLAD-RELATED"/>
    <property type="match status" value="1"/>
</dbReference>
<dbReference type="InterPro" id="IPR052336">
    <property type="entry name" value="MlaD_Phospholipid_Transporter"/>
</dbReference>
<protein>
    <submittedName>
        <fullName evidence="5">Virulence factor</fullName>
    </submittedName>
</protein>
<name>A0A6N4W7V9_9MYCO</name>
<sequence>MVCGAGVVSADVVGGDSVSVILLVSLAIYGSNGNFNLSGSGDDVTRNLGPGPADRSETETHAAPVAARTGASFGATGWARPIAGLATVVLVVAIVAVAVGLFRGDFTKTVPVTVISDRAGLVMNPDARVKMRGVQVGKVESIESRADGTAALHLAMDPAQLRKIPSNVVADIASTTVFGAKYVNFQPPADPSPKPMYAGQVLQGQHVTVEINTVFQQLTQVLNKIDPTQLNATLGALSEAFAGRGHRFGQTIADFDELLAKMEPSLPNLAKDIELSAPVSSAYADAAPNLVKTVQSTNKVSDSIVDEQQNLDSLLVNMIGLADEGNEVLGTNQPALSKVLHLLAPTTTLFNEYAPAIDCTLKGMNSIRLSPPPVDPGLAVSVAFTLGIERYRYPSNLPKVAASGGPQCMGLPYIGYGKKSKYLVTDVGANPWHYGNQGILLNSDGLKQLLFGPLDGPPRNTAQIGQPG</sequence>
<dbReference type="Pfam" id="PF11887">
    <property type="entry name" value="Mce4_CUP1"/>
    <property type="match status" value="1"/>
</dbReference>
<dbReference type="KEGG" id="many:MANY_33830"/>
<keyword evidence="6" id="KW-1185">Reference proteome</keyword>
<feature type="transmembrane region" description="Helical" evidence="2">
    <location>
        <begin position="82"/>
        <end position="102"/>
    </location>
</feature>
<organism evidence="5 6">
    <name type="scientific">Mycolicibacterium anyangense</name>
    <dbReference type="NCBI Taxonomy" id="1431246"/>
    <lineage>
        <taxon>Bacteria</taxon>
        <taxon>Bacillati</taxon>
        <taxon>Actinomycetota</taxon>
        <taxon>Actinomycetes</taxon>
        <taxon>Mycobacteriales</taxon>
        <taxon>Mycobacteriaceae</taxon>
        <taxon>Mycolicibacterium</taxon>
    </lineage>
</organism>
<evidence type="ECO:0000259" key="4">
    <source>
        <dbReference type="Pfam" id="PF11887"/>
    </source>
</evidence>
<dbReference type="PANTHER" id="PTHR33371:SF19">
    <property type="entry name" value="MCE-FAMILY PROTEIN MCE4A"/>
    <property type="match status" value="1"/>
</dbReference>
<proteinExistence type="predicted"/>
<gene>
    <name evidence="5" type="ORF">MANY_33830</name>
</gene>
<dbReference type="NCBIfam" id="TIGR00996">
    <property type="entry name" value="Mtu_fam_mce"/>
    <property type="match status" value="1"/>
</dbReference>
<feature type="region of interest" description="Disordered" evidence="1">
    <location>
        <begin position="40"/>
        <end position="63"/>
    </location>
</feature>
<evidence type="ECO:0000313" key="6">
    <source>
        <dbReference type="Proteomes" id="UP000467249"/>
    </source>
</evidence>
<dbReference type="InterPro" id="IPR005693">
    <property type="entry name" value="Mce"/>
</dbReference>
<dbReference type="Pfam" id="PF02470">
    <property type="entry name" value="MlaD"/>
    <property type="match status" value="1"/>
</dbReference>
<keyword evidence="2" id="KW-0812">Transmembrane</keyword>
<keyword evidence="2" id="KW-1133">Transmembrane helix</keyword>
<feature type="domain" description="Mammalian cell entry C-terminal" evidence="4">
    <location>
        <begin position="193"/>
        <end position="406"/>
    </location>
</feature>
<keyword evidence="2" id="KW-0472">Membrane</keyword>
<reference evidence="5 6" key="1">
    <citation type="journal article" date="2019" name="Emerg. Microbes Infect.">
        <title>Comprehensive subspecies identification of 175 nontuberculous mycobacteria species based on 7547 genomic profiles.</title>
        <authorList>
            <person name="Matsumoto Y."/>
            <person name="Kinjo T."/>
            <person name="Motooka D."/>
            <person name="Nabeya D."/>
            <person name="Jung N."/>
            <person name="Uechi K."/>
            <person name="Horii T."/>
            <person name="Iida T."/>
            <person name="Fujita J."/>
            <person name="Nakamura S."/>
        </authorList>
    </citation>
    <scope>NUCLEOTIDE SEQUENCE [LARGE SCALE GENOMIC DNA]</scope>
    <source>
        <strain evidence="5 6">JCM 30275</strain>
    </source>
</reference>
<dbReference type="GO" id="GO:0051701">
    <property type="term" value="P:biological process involved in interaction with host"/>
    <property type="evidence" value="ECO:0007669"/>
    <property type="project" value="TreeGrafter"/>
</dbReference>
<feature type="domain" description="Mce/MlaD" evidence="3">
    <location>
        <begin position="109"/>
        <end position="188"/>
    </location>
</feature>
<accession>A0A6N4W7V9</accession>
<evidence type="ECO:0000259" key="3">
    <source>
        <dbReference type="Pfam" id="PF02470"/>
    </source>
</evidence>